<comment type="caution">
    <text evidence="7">The sequence shown here is derived from an EMBL/GenBank/DDBJ whole genome shotgun (WGS) entry which is preliminary data.</text>
</comment>
<comment type="subcellular location">
    <subcellularLocation>
        <location evidence="1">Nucleus</location>
    </subcellularLocation>
</comment>
<proteinExistence type="predicted"/>
<evidence type="ECO:0000256" key="3">
    <source>
        <dbReference type="ARBA" id="ARBA00022737"/>
    </source>
</evidence>
<evidence type="ECO:0000256" key="5">
    <source>
        <dbReference type="ARBA" id="ARBA00023242"/>
    </source>
</evidence>
<accession>A0A9W4HM60</accession>
<sequence length="317" mass="37466">MSPEPAPTETKAQEPEPKTDEYNNSSRKGKFRFKSSSRHSKESSRRDHSRQHRKRSHRSRTEDESSKRRHRDPSRSKPAEPTQLPTSDAFRESLFDALGDDEGAAYWESVYGQPIHNYSVPHVQGPEGGLEQMTEEEYVAYVRTRMWERTREGQLEEQERLRAERMRKKMSEEKGRAADEERRAFERAMDESLRRGAERKKFKAWGGVWKEYLERWGEMEVERVKEDPSRALRNMIFWPVRSGKRGDVEAAAVEEFMKHAPEGDLVNTLKTERIRWHPDKIQHRYGALGIDDVVMRSVTEVFQIVDRMWSEKRERQS</sequence>
<evidence type="ECO:0000313" key="7">
    <source>
        <dbReference type="EMBL" id="CAG8062105.1"/>
    </source>
</evidence>
<evidence type="ECO:0000256" key="2">
    <source>
        <dbReference type="ARBA" id="ARBA00022553"/>
    </source>
</evidence>
<protein>
    <submittedName>
        <fullName evidence="7">Uncharacterized protein</fullName>
    </submittedName>
</protein>
<feature type="region of interest" description="Disordered" evidence="6">
    <location>
        <begin position="1"/>
        <end position="95"/>
    </location>
</feature>
<reference evidence="7" key="1">
    <citation type="submission" date="2021-07" db="EMBL/GenBank/DDBJ databases">
        <authorList>
            <person name="Branca A.L. A."/>
        </authorList>
    </citation>
    <scope>NUCLEOTIDE SEQUENCE</scope>
</reference>
<feature type="compositionally biased region" description="Basic residues" evidence="6">
    <location>
        <begin position="47"/>
        <end position="58"/>
    </location>
</feature>
<feature type="compositionally biased region" description="Basic and acidic residues" evidence="6">
    <location>
        <begin position="11"/>
        <end position="21"/>
    </location>
</feature>
<dbReference type="GO" id="GO:0043124">
    <property type="term" value="P:negative regulation of canonical NF-kappaB signal transduction"/>
    <property type="evidence" value="ECO:0007669"/>
    <property type="project" value="InterPro"/>
</dbReference>
<evidence type="ECO:0000256" key="6">
    <source>
        <dbReference type="SAM" id="MobiDB-lite"/>
    </source>
</evidence>
<dbReference type="AlphaFoldDB" id="A0A9W4HM60"/>
<gene>
    <name evidence="7" type="ORF">POLS_LOCUS3571</name>
</gene>
<name>A0A9W4HM60_PENOL</name>
<keyword evidence="2" id="KW-0597">Phosphoprotein</keyword>
<dbReference type="PANTHER" id="PTHR15263:SF1">
    <property type="entry name" value="NF-KAPPA-B INHIBITOR-LIKE PROTEIN 1"/>
    <property type="match status" value="1"/>
</dbReference>
<keyword evidence="8" id="KW-1185">Reference proteome</keyword>
<dbReference type="InterPro" id="IPR038753">
    <property type="entry name" value="NFKBIL1"/>
</dbReference>
<dbReference type="PANTHER" id="PTHR15263">
    <property type="entry name" value="I-KAPPA-B-LIKE PROTEIN IKBL"/>
    <property type="match status" value="1"/>
</dbReference>
<feature type="compositionally biased region" description="Basic residues" evidence="6">
    <location>
        <begin position="27"/>
        <end position="38"/>
    </location>
</feature>
<dbReference type="OrthoDB" id="412109at2759"/>
<keyword evidence="3" id="KW-0677">Repeat</keyword>
<dbReference type="GO" id="GO:0005634">
    <property type="term" value="C:nucleus"/>
    <property type="evidence" value="ECO:0007669"/>
    <property type="project" value="UniProtKB-SubCell"/>
</dbReference>
<evidence type="ECO:0000256" key="4">
    <source>
        <dbReference type="ARBA" id="ARBA00023043"/>
    </source>
</evidence>
<evidence type="ECO:0000256" key="1">
    <source>
        <dbReference type="ARBA" id="ARBA00004123"/>
    </source>
</evidence>
<dbReference type="EMBL" id="CAJVOS010000017">
    <property type="protein sequence ID" value="CAG8062105.1"/>
    <property type="molecule type" value="Genomic_DNA"/>
</dbReference>
<evidence type="ECO:0000313" key="8">
    <source>
        <dbReference type="Proteomes" id="UP001153618"/>
    </source>
</evidence>
<dbReference type="Proteomes" id="UP001153618">
    <property type="component" value="Unassembled WGS sequence"/>
</dbReference>
<keyword evidence="5" id="KW-0539">Nucleus</keyword>
<keyword evidence="4" id="KW-0040">ANK repeat</keyword>
<organism evidence="7 8">
    <name type="scientific">Penicillium olsonii</name>
    <dbReference type="NCBI Taxonomy" id="99116"/>
    <lineage>
        <taxon>Eukaryota</taxon>
        <taxon>Fungi</taxon>
        <taxon>Dikarya</taxon>
        <taxon>Ascomycota</taxon>
        <taxon>Pezizomycotina</taxon>
        <taxon>Eurotiomycetes</taxon>
        <taxon>Eurotiomycetidae</taxon>
        <taxon>Eurotiales</taxon>
        <taxon>Aspergillaceae</taxon>
        <taxon>Penicillium</taxon>
    </lineage>
</organism>